<name>X1FDW0_9ZZZZ</name>
<sequence>MTNYRDKIYIGRDFIDLLHFKRKYLGVKEIIISAKDQYEALLDKAEEKLNEPLEYKSFFQEIKESVSELQSESFTILQSLPPYLDFNKLRSKDLIEINAQYRTINHYLIELTDVVAEFENLLRFKKESNFVRYVTKYKKDLANAISFFNIRINGSLTDKIHNMRARH</sequence>
<dbReference type="AlphaFoldDB" id="X1FDW0"/>
<comment type="caution">
    <text evidence="1">The sequence shown here is derived from an EMBL/GenBank/DDBJ whole genome shotgun (WGS) entry which is preliminary data.</text>
</comment>
<evidence type="ECO:0000313" key="1">
    <source>
        <dbReference type="EMBL" id="GAH27574.1"/>
    </source>
</evidence>
<gene>
    <name evidence="1" type="ORF">S03H2_02816</name>
</gene>
<proteinExistence type="predicted"/>
<organism evidence="1">
    <name type="scientific">marine sediment metagenome</name>
    <dbReference type="NCBI Taxonomy" id="412755"/>
    <lineage>
        <taxon>unclassified sequences</taxon>
        <taxon>metagenomes</taxon>
        <taxon>ecological metagenomes</taxon>
    </lineage>
</organism>
<dbReference type="EMBL" id="BARU01000983">
    <property type="protein sequence ID" value="GAH27574.1"/>
    <property type="molecule type" value="Genomic_DNA"/>
</dbReference>
<accession>X1FDW0</accession>
<protein>
    <submittedName>
        <fullName evidence="1">Uncharacterized protein</fullName>
    </submittedName>
</protein>
<reference evidence="1" key="1">
    <citation type="journal article" date="2014" name="Front. Microbiol.">
        <title>High frequency of phylogenetically diverse reductive dehalogenase-homologous genes in deep subseafloor sedimentary metagenomes.</title>
        <authorList>
            <person name="Kawai M."/>
            <person name="Futagami T."/>
            <person name="Toyoda A."/>
            <person name="Takaki Y."/>
            <person name="Nishi S."/>
            <person name="Hori S."/>
            <person name="Arai W."/>
            <person name="Tsubouchi T."/>
            <person name="Morono Y."/>
            <person name="Uchiyama I."/>
            <person name="Ito T."/>
            <person name="Fujiyama A."/>
            <person name="Inagaki F."/>
            <person name="Takami H."/>
        </authorList>
    </citation>
    <scope>NUCLEOTIDE SEQUENCE</scope>
    <source>
        <strain evidence="1">Expedition CK06-06</strain>
    </source>
</reference>